<dbReference type="InterPro" id="IPR041723">
    <property type="entry name" value="CCT"/>
</dbReference>
<comment type="pathway">
    <text evidence="9">Phospholipid metabolism; phosphatidylethanolamine biosynthesis; phosphatidylethanolamine from ethanolamine: step 2/3.</text>
</comment>
<dbReference type="AlphaFoldDB" id="A0A3M7CVN1"/>
<dbReference type="CDD" id="cd02174">
    <property type="entry name" value="CCT"/>
    <property type="match status" value="1"/>
</dbReference>
<evidence type="ECO:0000256" key="9">
    <source>
        <dbReference type="ARBA" id="ARBA00024191"/>
    </source>
</evidence>
<evidence type="ECO:0000256" key="4">
    <source>
        <dbReference type="ARBA" id="ARBA00022679"/>
    </source>
</evidence>
<dbReference type="Proteomes" id="UP000269539">
    <property type="component" value="Unassembled WGS sequence"/>
</dbReference>
<dbReference type="EC" id="2.7.7.14" evidence="10"/>
<organism evidence="14 15">
    <name type="scientific">Hortaea werneckii</name>
    <name type="common">Black yeast</name>
    <name type="synonym">Cladosporium werneckii</name>
    <dbReference type="NCBI Taxonomy" id="91943"/>
    <lineage>
        <taxon>Eukaryota</taxon>
        <taxon>Fungi</taxon>
        <taxon>Dikarya</taxon>
        <taxon>Ascomycota</taxon>
        <taxon>Pezizomycotina</taxon>
        <taxon>Dothideomycetes</taxon>
        <taxon>Dothideomycetidae</taxon>
        <taxon>Mycosphaerellales</taxon>
        <taxon>Teratosphaeriaceae</taxon>
        <taxon>Hortaea</taxon>
    </lineage>
</organism>
<evidence type="ECO:0000313" key="14">
    <source>
        <dbReference type="EMBL" id="RMY56121.1"/>
    </source>
</evidence>
<dbReference type="InterPro" id="IPR044608">
    <property type="entry name" value="Ect1/PCYT2"/>
</dbReference>
<evidence type="ECO:0000256" key="7">
    <source>
        <dbReference type="ARBA" id="ARBA00023209"/>
    </source>
</evidence>
<keyword evidence="6" id="KW-0443">Lipid metabolism</keyword>
<feature type="domain" description="Cytidyltransferase-like" evidence="13">
    <location>
        <begin position="58"/>
        <end position="180"/>
    </location>
</feature>
<keyword evidence="4" id="KW-0808">Transferase</keyword>
<comment type="caution">
    <text evidence="14">The sequence shown here is derived from an EMBL/GenBank/DDBJ whole genome shotgun (WGS) entry which is preliminary data.</text>
</comment>
<evidence type="ECO:0000256" key="12">
    <source>
        <dbReference type="SAM" id="MobiDB-lite"/>
    </source>
</evidence>
<dbReference type="Gene3D" id="3.40.50.620">
    <property type="entry name" value="HUPs"/>
    <property type="match status" value="2"/>
</dbReference>
<evidence type="ECO:0000256" key="2">
    <source>
        <dbReference type="ARBA" id="ARBA00010101"/>
    </source>
</evidence>
<evidence type="ECO:0000256" key="11">
    <source>
        <dbReference type="ARBA" id="ARBA00031473"/>
    </source>
</evidence>
<evidence type="ECO:0000259" key="13">
    <source>
        <dbReference type="Pfam" id="PF01467"/>
    </source>
</evidence>
<evidence type="ECO:0000256" key="6">
    <source>
        <dbReference type="ARBA" id="ARBA00023098"/>
    </source>
</evidence>
<feature type="region of interest" description="Disordered" evidence="12">
    <location>
        <begin position="225"/>
        <end position="251"/>
    </location>
</feature>
<evidence type="ECO:0000256" key="8">
    <source>
        <dbReference type="ARBA" id="ARBA00023264"/>
    </source>
</evidence>
<dbReference type="UniPathway" id="UPA00558">
    <property type="reaction ID" value="UER00742"/>
</dbReference>
<dbReference type="GO" id="GO:0006646">
    <property type="term" value="P:phosphatidylethanolamine biosynthetic process"/>
    <property type="evidence" value="ECO:0007669"/>
    <property type="project" value="UniProtKB-UniPathway"/>
</dbReference>
<dbReference type="NCBIfam" id="TIGR00125">
    <property type="entry name" value="cyt_tran_rel"/>
    <property type="match status" value="1"/>
</dbReference>
<accession>A0A3M7CVN1</accession>
<keyword evidence="8" id="KW-1208">Phospholipid metabolism</keyword>
<dbReference type="PANTHER" id="PTHR45780:SF2">
    <property type="entry name" value="ETHANOLAMINE-PHOSPHATE CYTIDYLYLTRANSFERASE"/>
    <property type="match status" value="1"/>
</dbReference>
<keyword evidence="7" id="KW-0594">Phospholipid biosynthesis</keyword>
<dbReference type="InterPro" id="IPR004821">
    <property type="entry name" value="Cyt_trans-like"/>
</dbReference>
<comment type="similarity">
    <text evidence="2">Belongs to the cytidylyltransferase family.</text>
</comment>
<evidence type="ECO:0000256" key="5">
    <source>
        <dbReference type="ARBA" id="ARBA00022695"/>
    </source>
</evidence>
<reference evidence="14 15" key="1">
    <citation type="journal article" date="2018" name="BMC Genomics">
        <title>Genomic evidence for intraspecific hybridization in a clonal and extremely halotolerant yeast.</title>
        <authorList>
            <person name="Gostincar C."/>
            <person name="Stajich J.E."/>
            <person name="Zupancic J."/>
            <person name="Zalar P."/>
            <person name="Gunde-Cimerman N."/>
        </authorList>
    </citation>
    <scope>NUCLEOTIDE SEQUENCE [LARGE SCALE GENOMIC DNA]</scope>
    <source>
        <strain evidence="14 15">EXF-10513</strain>
    </source>
</reference>
<comment type="pathway">
    <text evidence="1">Lipid metabolism.</text>
</comment>
<evidence type="ECO:0000256" key="10">
    <source>
        <dbReference type="ARBA" id="ARBA00024221"/>
    </source>
</evidence>
<feature type="compositionally biased region" description="Polar residues" evidence="12">
    <location>
        <begin position="236"/>
        <end position="248"/>
    </location>
</feature>
<proteinExistence type="inferred from homology"/>
<evidence type="ECO:0000256" key="1">
    <source>
        <dbReference type="ARBA" id="ARBA00005189"/>
    </source>
</evidence>
<sequence length="489" mass="54158">MSPTHDPEAGCLVPESGNWPVPPQDDQEILEDRLWIDGSSQINIAVPFPQSLTFLSCSGCFDFFHHGHAGVMLQSRRLGNQLVVGLHNDEDIAANKGPTVMSLAERVAAVEACRFSTKCVPHAPYVTSQPWISHYGCQYVTHGDDITSDADGNDCYRFVKKAGRMKIVPRTPGISTTDLVGRMLLCTKDHFIHSLTDSIAGAEGNGSEEERRSRGAEMEKRFREYAAAPNGKDPYTGSTSTDGNSQLQDLGEGTFKSLVPGHGPRPGQRIVYVDGGFDLFSSGHIAFLRTVTEMEHDIASDRGWYTPAEVKQRLDAYGEDYPSAYVIVGIHSDDVVNYHKGINYPIMNIFERGLCVTQCRYIHSVAFGAPYVPTKAYLHSLPGLSEAGKQLPDAVYHGKTSFMPPINPAEPDPYKDAKNLGIFVEAPEHEFQGVNAAQIVKRILDRRAEYEERQKRKGMKGVGEGALRREEMEKEAEAERERRARNAEV</sequence>
<protein>
    <recommendedName>
        <fullName evidence="10">ethanolamine-phosphate cytidylyltransferase</fullName>
        <ecNumber evidence="10">2.7.7.14</ecNumber>
    </recommendedName>
    <alternativeName>
        <fullName evidence="11">CTP:phosphoethanolamine cytidylyltransferase</fullName>
    </alternativeName>
</protein>
<dbReference type="InterPro" id="IPR014729">
    <property type="entry name" value="Rossmann-like_a/b/a_fold"/>
</dbReference>
<name>A0A3M7CVN1_HORWE</name>
<feature type="region of interest" description="Disordered" evidence="12">
    <location>
        <begin position="450"/>
        <end position="489"/>
    </location>
</feature>
<dbReference type="EMBL" id="QWIO01002423">
    <property type="protein sequence ID" value="RMY56121.1"/>
    <property type="molecule type" value="Genomic_DNA"/>
</dbReference>
<keyword evidence="3" id="KW-0444">Lipid biosynthesis</keyword>
<evidence type="ECO:0000256" key="3">
    <source>
        <dbReference type="ARBA" id="ARBA00022516"/>
    </source>
</evidence>
<feature type="region of interest" description="Disordered" evidence="12">
    <location>
        <begin position="1"/>
        <end position="22"/>
    </location>
</feature>
<feature type="compositionally biased region" description="Basic and acidic residues" evidence="12">
    <location>
        <begin position="466"/>
        <end position="489"/>
    </location>
</feature>
<gene>
    <name evidence="14" type="ORF">D0864_13694</name>
</gene>
<dbReference type="GO" id="GO:0004306">
    <property type="term" value="F:ethanolamine-phosphate cytidylyltransferase activity"/>
    <property type="evidence" value="ECO:0007669"/>
    <property type="project" value="UniProtKB-EC"/>
</dbReference>
<dbReference type="GO" id="GO:0005737">
    <property type="term" value="C:cytoplasm"/>
    <property type="evidence" value="ECO:0007669"/>
    <property type="project" value="TreeGrafter"/>
</dbReference>
<dbReference type="Pfam" id="PF01467">
    <property type="entry name" value="CTP_transf_like"/>
    <property type="match status" value="1"/>
</dbReference>
<evidence type="ECO:0000313" key="15">
    <source>
        <dbReference type="Proteomes" id="UP000269539"/>
    </source>
</evidence>
<dbReference type="SUPFAM" id="SSF52374">
    <property type="entry name" value="Nucleotidylyl transferase"/>
    <property type="match status" value="2"/>
</dbReference>
<keyword evidence="5" id="KW-0548">Nucleotidyltransferase</keyword>
<dbReference type="PANTHER" id="PTHR45780">
    <property type="entry name" value="ETHANOLAMINE-PHOSPHATE CYTIDYLYLTRANSFERASE"/>
    <property type="match status" value="1"/>
</dbReference>